<name>A0A8W8NMX3_MAGGI</name>
<feature type="domain" description="WSC" evidence="2">
    <location>
        <begin position="65"/>
        <end position="162"/>
    </location>
</feature>
<feature type="transmembrane region" description="Helical" evidence="1">
    <location>
        <begin position="374"/>
        <end position="396"/>
    </location>
</feature>
<reference evidence="3" key="1">
    <citation type="submission" date="2022-08" db="UniProtKB">
        <authorList>
            <consortium name="EnsemblMetazoa"/>
        </authorList>
    </citation>
    <scope>IDENTIFICATION</scope>
    <source>
        <strain evidence="3">05x7-T-G4-1.051#20</strain>
    </source>
</reference>
<dbReference type="AlphaFoldDB" id="A0A8W8NMX3"/>
<dbReference type="PROSITE" id="PS51212">
    <property type="entry name" value="WSC"/>
    <property type="match status" value="1"/>
</dbReference>
<keyword evidence="1" id="KW-0812">Transmembrane</keyword>
<evidence type="ECO:0000313" key="4">
    <source>
        <dbReference type="Proteomes" id="UP000005408"/>
    </source>
</evidence>
<keyword evidence="4" id="KW-1185">Reference proteome</keyword>
<dbReference type="Proteomes" id="UP000005408">
    <property type="component" value="Unassembled WGS sequence"/>
</dbReference>
<sequence length="540" mass="60680">MDKSNQFYLFLFSTTTLFTDINPTGGFPHSWFYAQGYCVGQGLTLERDKSDQLYWTGVYRRLTPWINILGCYPDNTDLLQNVVEKNMTLSSIGMCQEMCFHEKSYTFAVKMNECLCIQSNTKKGHLNRLPASHCNFKCGDNSDDIFSGECGGNSTYNIYEVQGVYFNSTRTCLSLQCSSKDPHFIPKKCSETFAKVCENMTWPDNDYARSWSSSMEQCKISQMSTYLLGHIDLTKPNQVCSPIPHGIEVFWIGVARQIYASIDQGQQIRMEQNKTILECQICGRNNCYFSDCSSSLNGPIFCKSISNTSQAQITEHLPTSHESFSTSTLLSTHSTAAKPFVSTSTAKNYYTDQLPSTNDTQQIPSTSDNLILKIALPLTLSVIVLSVSAMGAVYCTRRLKATKADRITKTKVESEPEENVDSSIDCVQNNSYFVLEQRPQYISKGSVSSNESPYNNSAEGVYDHLRDNISRKPEVEDTYQHASTAINIDVSEYDTMANAVNKKQEEDDSYDYSHQDTNGNYACHVHAKNNSTDNPYDVAV</sequence>
<accession>A0A8W8NMX3</accession>
<protein>
    <recommendedName>
        <fullName evidence="2">WSC domain-containing protein</fullName>
    </recommendedName>
</protein>
<keyword evidence="1" id="KW-0472">Membrane</keyword>
<evidence type="ECO:0000256" key="1">
    <source>
        <dbReference type="SAM" id="Phobius"/>
    </source>
</evidence>
<dbReference type="InterPro" id="IPR002889">
    <property type="entry name" value="WSC_carb-bd"/>
</dbReference>
<proteinExistence type="predicted"/>
<organism evidence="3 4">
    <name type="scientific">Magallana gigas</name>
    <name type="common">Pacific oyster</name>
    <name type="synonym">Crassostrea gigas</name>
    <dbReference type="NCBI Taxonomy" id="29159"/>
    <lineage>
        <taxon>Eukaryota</taxon>
        <taxon>Metazoa</taxon>
        <taxon>Spiralia</taxon>
        <taxon>Lophotrochozoa</taxon>
        <taxon>Mollusca</taxon>
        <taxon>Bivalvia</taxon>
        <taxon>Autobranchia</taxon>
        <taxon>Pteriomorphia</taxon>
        <taxon>Ostreida</taxon>
        <taxon>Ostreoidea</taxon>
        <taxon>Ostreidae</taxon>
        <taxon>Magallana</taxon>
    </lineage>
</organism>
<evidence type="ECO:0000313" key="3">
    <source>
        <dbReference type="EnsemblMetazoa" id="G8127.2:cds"/>
    </source>
</evidence>
<keyword evidence="1" id="KW-1133">Transmembrane helix</keyword>
<evidence type="ECO:0000259" key="2">
    <source>
        <dbReference type="PROSITE" id="PS51212"/>
    </source>
</evidence>
<dbReference type="EnsemblMetazoa" id="G8127.2">
    <property type="protein sequence ID" value="G8127.2:cds"/>
    <property type="gene ID" value="G8127"/>
</dbReference>